<protein>
    <recommendedName>
        <fullName evidence="1">DUF6950 domain-containing protein</fullName>
    </recommendedName>
</protein>
<dbReference type="Proteomes" id="UP000464086">
    <property type="component" value="Chromosome"/>
</dbReference>
<accession>A0A6P1GIG2</accession>
<reference evidence="2 3" key="1">
    <citation type="submission" date="2019-12" db="EMBL/GenBank/DDBJ databases">
        <title>Functional and genomic insights into the Sphingobium yanoikuyae YC-JY1, a bacterium efficiently degrading bisphenol A.</title>
        <authorList>
            <person name="Jia Y."/>
            <person name="Li X."/>
            <person name="Wang J."/>
            <person name="Eltoukhy A."/>
            <person name="Lamraoui I."/>
            <person name="Yan Y."/>
        </authorList>
    </citation>
    <scope>NUCLEOTIDE SEQUENCE [LARGE SCALE GENOMIC DNA]</scope>
    <source>
        <strain evidence="2 3">YC-JY1</strain>
    </source>
</reference>
<dbReference type="Pfam" id="PF22262">
    <property type="entry name" value="DUF6950"/>
    <property type="match status" value="1"/>
</dbReference>
<dbReference type="EMBL" id="CP047218">
    <property type="protein sequence ID" value="QHD68228.1"/>
    <property type="molecule type" value="Genomic_DNA"/>
</dbReference>
<gene>
    <name evidence="2" type="ORF">GS397_15035</name>
</gene>
<evidence type="ECO:0000313" key="3">
    <source>
        <dbReference type="Proteomes" id="UP000464086"/>
    </source>
</evidence>
<dbReference type="InterPro" id="IPR053802">
    <property type="entry name" value="DUF6950"/>
</dbReference>
<evidence type="ECO:0000259" key="1">
    <source>
        <dbReference type="Pfam" id="PF22262"/>
    </source>
</evidence>
<proteinExistence type="predicted"/>
<organism evidence="2 3">
    <name type="scientific">Sphingobium yanoikuyae</name>
    <name type="common">Sphingomonas yanoikuyae</name>
    <dbReference type="NCBI Taxonomy" id="13690"/>
    <lineage>
        <taxon>Bacteria</taxon>
        <taxon>Pseudomonadati</taxon>
        <taxon>Pseudomonadota</taxon>
        <taxon>Alphaproteobacteria</taxon>
        <taxon>Sphingomonadales</taxon>
        <taxon>Sphingomonadaceae</taxon>
        <taxon>Sphingobium</taxon>
    </lineage>
</organism>
<sequence>MMDLEKRRIALQRTADKYRGRALDFRSADCVRMIRFHLLQMGHKPPPLPRYQSAVGAKRALAQAGGLVAVLDGILPRIAPARLLDGDVAVVAGDGGEAGVICVGHKFMGWHQDHREAVNLVIDLGDITAAWRA</sequence>
<dbReference type="AlphaFoldDB" id="A0A6P1GIG2"/>
<feature type="domain" description="DUF6950" evidence="1">
    <location>
        <begin position="5"/>
        <end position="132"/>
    </location>
</feature>
<evidence type="ECO:0000313" key="2">
    <source>
        <dbReference type="EMBL" id="QHD68228.1"/>
    </source>
</evidence>
<dbReference type="RefSeq" id="WP_159366930.1">
    <property type="nucleotide sequence ID" value="NZ_CP047218.1"/>
</dbReference>
<name>A0A6P1GIG2_SPHYA</name>